<organism evidence="1 2">
    <name type="scientific">Magnusiomyces paraingens</name>
    <dbReference type="NCBI Taxonomy" id="2606893"/>
    <lineage>
        <taxon>Eukaryota</taxon>
        <taxon>Fungi</taxon>
        <taxon>Dikarya</taxon>
        <taxon>Ascomycota</taxon>
        <taxon>Saccharomycotina</taxon>
        <taxon>Dipodascomycetes</taxon>
        <taxon>Dipodascales</taxon>
        <taxon>Dipodascaceae</taxon>
        <taxon>Magnusiomyces</taxon>
    </lineage>
</organism>
<dbReference type="Proteomes" id="UP000398389">
    <property type="component" value="Unassembled WGS sequence"/>
</dbReference>
<proteinExistence type="predicted"/>
<name>A0A5E8B2C5_9ASCO</name>
<gene>
    <name evidence="1" type="ORF">SAPINGB_P000138</name>
</gene>
<evidence type="ECO:0000313" key="2">
    <source>
        <dbReference type="Proteomes" id="UP000398389"/>
    </source>
</evidence>
<evidence type="ECO:0000313" key="1">
    <source>
        <dbReference type="EMBL" id="VVT43772.1"/>
    </source>
</evidence>
<sequence length="596" mass="68791">MTTTLPSSPPEFHLELAHFLSPSCLKSLSQTCSALRKIYKPEACKYCMLSDTQSLPPPKTSAGRQKNDYRPVPIEVLKNPDRYSWFCSDAVIFLEARTWYEQDQVLELLNPIIEEKYPRLKYFYVLSSLRQIPFLFDLLDPLERNSKLDIVRMTLRDFSFLEYLTLNFPLLKKITITSVNQSYEIGIMPFVIIPESLIFTNVNQLSLHAAFFNETPQLIPPLIRSFKSWTNLSALIISQIKVFSNDDQILVKEYFPSFFEIPTTLKTCYFESFTHSFVSYSFGLVPLTEPVIIPAVTRLSLVNDSDTSLIANKISFPNVKSMTIYSRLPSPLNVRAMFGRVDQTESALTRLSLGFDTFEIMNDISEINSLLNFKQLKILQLVDDHGMAVPQTPSASSKDEEEQFKSLVCQRQGESMLFKTSDYPFLEKLPSLTLDCVELFSLIYRYNINHIPIFFIKMLKIEYIISKIFSHSKIQYLYIGSCNSFIWLPSLALFLKGMENAVSQGSNTHPVKQIKVVSSGYYVEDVHFERLPQYPSMTRSFFKNVASALYNFQYMGLPESTNSVVSDQGVNIFDYALDPDREEFLTEDEDFWRWNY</sequence>
<protein>
    <recommendedName>
        <fullName evidence="3">F-box domain-containing protein</fullName>
    </recommendedName>
</protein>
<keyword evidence="2" id="KW-1185">Reference proteome</keyword>
<accession>A0A5E8B2C5</accession>
<dbReference type="RefSeq" id="XP_031850753.1">
    <property type="nucleotide sequence ID" value="XM_031994862.1"/>
</dbReference>
<dbReference type="AlphaFoldDB" id="A0A5E8B2C5"/>
<reference evidence="1 2" key="1">
    <citation type="submission" date="2019-09" db="EMBL/GenBank/DDBJ databases">
        <authorList>
            <person name="Brejova B."/>
        </authorList>
    </citation>
    <scope>NUCLEOTIDE SEQUENCE [LARGE SCALE GENOMIC DNA]</scope>
</reference>
<dbReference type="GeneID" id="43578962"/>
<evidence type="ECO:0008006" key="3">
    <source>
        <dbReference type="Google" id="ProtNLM"/>
    </source>
</evidence>
<dbReference type="EMBL" id="CABVLU010000001">
    <property type="protein sequence ID" value="VVT43772.1"/>
    <property type="molecule type" value="Genomic_DNA"/>
</dbReference>